<evidence type="ECO:0000259" key="9">
    <source>
        <dbReference type="Pfam" id="PF00924"/>
    </source>
</evidence>
<name>A0ABY5C6M4_9LACO</name>
<evidence type="ECO:0000256" key="5">
    <source>
        <dbReference type="ARBA" id="ARBA00022989"/>
    </source>
</evidence>
<dbReference type="SUPFAM" id="SSF82689">
    <property type="entry name" value="Mechanosensitive channel protein MscS (YggB), C-terminal domain"/>
    <property type="match status" value="1"/>
</dbReference>
<dbReference type="Gene3D" id="2.30.30.60">
    <property type="match status" value="1"/>
</dbReference>
<keyword evidence="4 8" id="KW-0812">Transmembrane</keyword>
<feature type="region of interest" description="Disordered" evidence="7">
    <location>
        <begin position="299"/>
        <end position="325"/>
    </location>
</feature>
<feature type="transmembrane region" description="Helical" evidence="8">
    <location>
        <begin position="35"/>
        <end position="57"/>
    </location>
</feature>
<keyword evidence="6 8" id="KW-0472">Membrane</keyword>
<dbReference type="PANTHER" id="PTHR30460:SF0">
    <property type="entry name" value="MODERATE CONDUCTANCE MECHANOSENSITIVE CHANNEL YBIO"/>
    <property type="match status" value="1"/>
</dbReference>
<keyword evidence="5 8" id="KW-1133">Transmembrane helix</keyword>
<protein>
    <submittedName>
        <fullName evidence="11">Mechanosensitive ion channel family protein</fullName>
    </submittedName>
</protein>
<dbReference type="InterPro" id="IPR011014">
    <property type="entry name" value="MscS_channel_TM-2"/>
</dbReference>
<feature type="transmembrane region" description="Helical" evidence="8">
    <location>
        <begin position="100"/>
        <end position="119"/>
    </location>
</feature>
<dbReference type="Gene3D" id="1.10.287.1260">
    <property type="match status" value="1"/>
</dbReference>
<evidence type="ECO:0000256" key="3">
    <source>
        <dbReference type="ARBA" id="ARBA00022475"/>
    </source>
</evidence>
<evidence type="ECO:0000259" key="10">
    <source>
        <dbReference type="Pfam" id="PF21088"/>
    </source>
</evidence>
<dbReference type="RefSeq" id="WP_252780658.1">
    <property type="nucleotide sequence ID" value="NZ_CP097478.1"/>
</dbReference>
<dbReference type="InterPro" id="IPR011066">
    <property type="entry name" value="MscS_channel_C_sf"/>
</dbReference>
<dbReference type="InterPro" id="IPR006685">
    <property type="entry name" value="MscS_channel_2nd"/>
</dbReference>
<feature type="transmembrane region" description="Helical" evidence="8">
    <location>
        <begin position="125"/>
        <end position="153"/>
    </location>
</feature>
<sequence>MPIPVVMQQNNSQLVHYTNNNFINNYLNSFNWNQILATLTSKVITIVLLSILFLLIARVGRSIIYHIFHHADVKKAQQPDPTKSAGRNRGKTIYSLLQNAYNYVIIFFWLYSILSVMGIPVGTLIAGAGIFSLAIGLGAQGFVSDIVSGFFILAERQIEVGEHVTINAIDGIVSAVGLRTTQIRSSDGTLNFIPNRNITSIANLSRGNLTTLVDIRITPDAPIKKIETIMDQVNEDQAGKDHNVIGDPLVFGTVYLADGSLAVQACIACKSGSEDNVQANYLQAYLTALQQAGIELPLSPQTVQPPKKPTPPASSQATASPFKMK</sequence>
<comment type="similarity">
    <text evidence="2">Belongs to the MscS (TC 1.A.23) family.</text>
</comment>
<evidence type="ECO:0000256" key="4">
    <source>
        <dbReference type="ARBA" id="ARBA00022692"/>
    </source>
</evidence>
<keyword evidence="3" id="KW-1003">Cell membrane</keyword>
<reference evidence="11" key="1">
    <citation type="submission" date="2022-05" db="EMBL/GenBank/DDBJ databases">
        <authorList>
            <person name="Oliphant S.A."/>
            <person name="Watson-Haigh N.S."/>
            <person name="Sumby K.M."/>
            <person name="Gardner J.M."/>
            <person name="Jiranek V."/>
        </authorList>
    </citation>
    <scope>NUCLEOTIDE SEQUENCE</scope>
    <source>
        <strain evidence="11">Ru20-1</strain>
    </source>
</reference>
<dbReference type="EMBL" id="CP097478">
    <property type="protein sequence ID" value="USS93780.1"/>
    <property type="molecule type" value="Genomic_DNA"/>
</dbReference>
<dbReference type="InterPro" id="IPR049142">
    <property type="entry name" value="MS_channel_1st"/>
</dbReference>
<evidence type="ECO:0000313" key="11">
    <source>
        <dbReference type="EMBL" id="USS93780.1"/>
    </source>
</evidence>
<dbReference type="Proteomes" id="UP001057532">
    <property type="component" value="Chromosome"/>
</dbReference>
<gene>
    <name evidence="11" type="ORF">M8332_02715</name>
</gene>
<keyword evidence="12" id="KW-1185">Reference proteome</keyword>
<organism evidence="11 12">
    <name type="scientific">Fructilactobacillus ixorae</name>
    <dbReference type="NCBI Taxonomy" id="1750535"/>
    <lineage>
        <taxon>Bacteria</taxon>
        <taxon>Bacillati</taxon>
        <taxon>Bacillota</taxon>
        <taxon>Bacilli</taxon>
        <taxon>Lactobacillales</taxon>
        <taxon>Lactobacillaceae</taxon>
        <taxon>Fructilactobacillus</taxon>
    </lineage>
</organism>
<dbReference type="InterPro" id="IPR023408">
    <property type="entry name" value="MscS_beta-dom_sf"/>
</dbReference>
<dbReference type="SUPFAM" id="SSF82861">
    <property type="entry name" value="Mechanosensitive channel protein MscS (YggB), transmembrane region"/>
    <property type="match status" value="1"/>
</dbReference>
<dbReference type="Gene3D" id="3.30.70.100">
    <property type="match status" value="1"/>
</dbReference>
<dbReference type="InterPro" id="IPR045276">
    <property type="entry name" value="YbiO_bact"/>
</dbReference>
<comment type="subcellular location">
    <subcellularLocation>
        <location evidence="1">Cell membrane</location>
        <topology evidence="1">Multi-pass membrane protein</topology>
    </subcellularLocation>
</comment>
<dbReference type="PANTHER" id="PTHR30460">
    <property type="entry name" value="MODERATE CONDUCTANCE MECHANOSENSITIVE CHANNEL YBIO"/>
    <property type="match status" value="1"/>
</dbReference>
<accession>A0ABY5C6M4</accession>
<dbReference type="InterPro" id="IPR010920">
    <property type="entry name" value="LSM_dom_sf"/>
</dbReference>
<evidence type="ECO:0000256" key="2">
    <source>
        <dbReference type="ARBA" id="ARBA00008017"/>
    </source>
</evidence>
<proteinExistence type="inferred from homology"/>
<evidence type="ECO:0000256" key="1">
    <source>
        <dbReference type="ARBA" id="ARBA00004651"/>
    </source>
</evidence>
<evidence type="ECO:0000256" key="7">
    <source>
        <dbReference type="SAM" id="MobiDB-lite"/>
    </source>
</evidence>
<evidence type="ECO:0000256" key="6">
    <source>
        <dbReference type="ARBA" id="ARBA00023136"/>
    </source>
</evidence>
<evidence type="ECO:0000313" key="12">
    <source>
        <dbReference type="Proteomes" id="UP001057532"/>
    </source>
</evidence>
<feature type="domain" description="Mechanosensitive ion channel transmembrane helices 2/3" evidence="10">
    <location>
        <begin position="102"/>
        <end position="140"/>
    </location>
</feature>
<dbReference type="Pfam" id="PF00924">
    <property type="entry name" value="MS_channel_2nd"/>
    <property type="match status" value="1"/>
</dbReference>
<dbReference type="Pfam" id="PF21088">
    <property type="entry name" value="MS_channel_1st"/>
    <property type="match status" value="1"/>
</dbReference>
<evidence type="ECO:0000256" key="8">
    <source>
        <dbReference type="SAM" id="Phobius"/>
    </source>
</evidence>
<dbReference type="SUPFAM" id="SSF50182">
    <property type="entry name" value="Sm-like ribonucleoproteins"/>
    <property type="match status" value="1"/>
</dbReference>
<feature type="domain" description="Mechanosensitive ion channel MscS" evidence="9">
    <location>
        <begin position="143"/>
        <end position="206"/>
    </location>
</feature>